<reference evidence="1" key="1">
    <citation type="submission" date="2014-11" db="EMBL/GenBank/DDBJ databases">
        <authorList>
            <person name="Amaro Gonzalez C."/>
        </authorList>
    </citation>
    <scope>NUCLEOTIDE SEQUENCE</scope>
</reference>
<dbReference type="EMBL" id="GBXM01033687">
    <property type="protein sequence ID" value="JAH74890.1"/>
    <property type="molecule type" value="Transcribed_RNA"/>
</dbReference>
<reference evidence="1" key="2">
    <citation type="journal article" date="2015" name="Fish Shellfish Immunol.">
        <title>Early steps in the European eel (Anguilla anguilla)-Vibrio vulnificus interaction in the gills: Role of the RtxA13 toxin.</title>
        <authorList>
            <person name="Callol A."/>
            <person name="Pajuelo D."/>
            <person name="Ebbesson L."/>
            <person name="Teles M."/>
            <person name="MacKenzie S."/>
            <person name="Amaro C."/>
        </authorList>
    </citation>
    <scope>NUCLEOTIDE SEQUENCE</scope>
</reference>
<protein>
    <submittedName>
        <fullName evidence="1">Uncharacterized protein</fullName>
    </submittedName>
</protein>
<proteinExistence type="predicted"/>
<dbReference type="AlphaFoldDB" id="A0A0E9VBR3"/>
<accession>A0A0E9VBR3</accession>
<name>A0A0E9VBR3_ANGAN</name>
<evidence type="ECO:0000313" key="1">
    <source>
        <dbReference type="EMBL" id="JAH74890.1"/>
    </source>
</evidence>
<sequence length="31" mass="3417">MLQLAEEVRHGLYDVTINSVHIPLIRGGSVV</sequence>
<organism evidence="1">
    <name type="scientific">Anguilla anguilla</name>
    <name type="common">European freshwater eel</name>
    <name type="synonym">Muraena anguilla</name>
    <dbReference type="NCBI Taxonomy" id="7936"/>
    <lineage>
        <taxon>Eukaryota</taxon>
        <taxon>Metazoa</taxon>
        <taxon>Chordata</taxon>
        <taxon>Craniata</taxon>
        <taxon>Vertebrata</taxon>
        <taxon>Euteleostomi</taxon>
        <taxon>Actinopterygii</taxon>
        <taxon>Neopterygii</taxon>
        <taxon>Teleostei</taxon>
        <taxon>Anguilliformes</taxon>
        <taxon>Anguillidae</taxon>
        <taxon>Anguilla</taxon>
    </lineage>
</organism>